<name>A0ABN9X6A1_9DINO</name>
<protein>
    <submittedName>
        <fullName evidence="2">Uncharacterized protein</fullName>
    </submittedName>
</protein>
<keyword evidence="3" id="KW-1185">Reference proteome</keyword>
<feature type="region of interest" description="Disordered" evidence="1">
    <location>
        <begin position="122"/>
        <end position="141"/>
    </location>
</feature>
<evidence type="ECO:0000313" key="3">
    <source>
        <dbReference type="Proteomes" id="UP001189429"/>
    </source>
</evidence>
<dbReference type="Gene3D" id="2.60.260.20">
    <property type="entry name" value="Urease metallochaperone UreE, N-terminal domain"/>
    <property type="match status" value="1"/>
</dbReference>
<dbReference type="EMBL" id="CAUYUJ010019964">
    <property type="protein sequence ID" value="CAK0894926.1"/>
    <property type="molecule type" value="Genomic_DNA"/>
</dbReference>
<dbReference type="InterPro" id="IPR008971">
    <property type="entry name" value="HSP40/DnaJ_pept-bd"/>
</dbReference>
<organism evidence="2 3">
    <name type="scientific">Prorocentrum cordatum</name>
    <dbReference type="NCBI Taxonomy" id="2364126"/>
    <lineage>
        <taxon>Eukaryota</taxon>
        <taxon>Sar</taxon>
        <taxon>Alveolata</taxon>
        <taxon>Dinophyceae</taxon>
        <taxon>Prorocentrales</taxon>
        <taxon>Prorocentraceae</taxon>
        <taxon>Prorocentrum</taxon>
    </lineage>
</organism>
<evidence type="ECO:0000256" key="1">
    <source>
        <dbReference type="SAM" id="MobiDB-lite"/>
    </source>
</evidence>
<dbReference type="Proteomes" id="UP001189429">
    <property type="component" value="Unassembled WGS sequence"/>
</dbReference>
<evidence type="ECO:0000313" key="2">
    <source>
        <dbReference type="EMBL" id="CAK0894926.1"/>
    </source>
</evidence>
<proteinExistence type="predicted"/>
<dbReference type="SUPFAM" id="SSF49493">
    <property type="entry name" value="HSP40/DnaJ peptide-binding domain"/>
    <property type="match status" value="1"/>
</dbReference>
<comment type="caution">
    <text evidence="2">The sequence shown here is derived from an EMBL/GenBank/DDBJ whole genome shotgun (WGS) entry which is preliminary data.</text>
</comment>
<sequence>VLRISVEQALFGFDVSWSHLGAEKVNIARDRLERPDEVLRLTKMGLQQGGTRGDLYVRLAVDWPQVEKGAKELTLRPAVAGGEARLEREDGRARDPGGRRLETVARSGDADGYQGEGCCQGRHEGPGAVRAARTPREGSAPLPRGRRLFSVAGARCAWPRRPALLALSASFSSEGEEVPILTHGDLRIFHSVFASRWRIFL</sequence>
<reference evidence="2" key="1">
    <citation type="submission" date="2023-10" db="EMBL/GenBank/DDBJ databases">
        <authorList>
            <person name="Chen Y."/>
            <person name="Shah S."/>
            <person name="Dougan E. K."/>
            <person name="Thang M."/>
            <person name="Chan C."/>
        </authorList>
    </citation>
    <scope>NUCLEOTIDE SEQUENCE [LARGE SCALE GENOMIC DNA]</scope>
</reference>
<gene>
    <name evidence="2" type="ORF">PCOR1329_LOCUS73822</name>
</gene>
<accession>A0ABN9X6A1</accession>
<feature type="non-terminal residue" evidence="2">
    <location>
        <position position="1"/>
    </location>
</feature>